<organism evidence="1 2">
    <name type="scientific">Halohasta litchfieldiae</name>
    <dbReference type="NCBI Taxonomy" id="1073996"/>
    <lineage>
        <taxon>Archaea</taxon>
        <taxon>Methanobacteriati</taxon>
        <taxon>Methanobacteriota</taxon>
        <taxon>Stenosarchaea group</taxon>
        <taxon>Halobacteria</taxon>
        <taxon>Halobacteriales</taxon>
        <taxon>Haloferacaceae</taxon>
        <taxon>Halohasta</taxon>
    </lineage>
</organism>
<evidence type="ECO:0000313" key="2">
    <source>
        <dbReference type="Proteomes" id="UP000198888"/>
    </source>
</evidence>
<name>A0A1H6TXX1_9EURY</name>
<protein>
    <submittedName>
        <fullName evidence="1">Uncharacterized protein</fullName>
    </submittedName>
</protein>
<sequence length="47" mass="5351">MTHTAIKRQKFVIRHLRSVNSLYAQLVDAVVGFGCEVDGVLQIRPKR</sequence>
<reference evidence="1 2" key="1">
    <citation type="submission" date="2016-10" db="EMBL/GenBank/DDBJ databases">
        <authorList>
            <person name="de Groot N.N."/>
        </authorList>
    </citation>
    <scope>NUCLEOTIDE SEQUENCE [LARGE SCALE GENOMIC DNA]</scope>
    <source>
        <strain evidence="1 2">DSM 22187</strain>
    </source>
</reference>
<gene>
    <name evidence="1" type="ORF">SAMN05444271_10986</name>
</gene>
<accession>A0A1H6TXX1</accession>
<dbReference type="STRING" id="1073996.SAMN05444271_10986"/>
<dbReference type="Proteomes" id="UP000198888">
    <property type="component" value="Unassembled WGS sequence"/>
</dbReference>
<dbReference type="EMBL" id="FNYR01000009">
    <property type="protein sequence ID" value="SEI84883.1"/>
    <property type="molecule type" value="Genomic_DNA"/>
</dbReference>
<evidence type="ECO:0000313" key="1">
    <source>
        <dbReference type="EMBL" id="SEI84883.1"/>
    </source>
</evidence>
<dbReference type="AlphaFoldDB" id="A0A1H6TXX1"/>
<keyword evidence="2" id="KW-1185">Reference proteome</keyword>
<proteinExistence type="predicted"/>